<reference evidence="5" key="1">
    <citation type="submission" date="2016-10" db="EMBL/GenBank/DDBJ databases">
        <authorList>
            <person name="Varghese N."/>
            <person name="Submissions S."/>
        </authorList>
    </citation>
    <scope>NUCLEOTIDE SEQUENCE [LARGE SCALE GENOMIC DNA]</scope>
    <source>
        <strain evidence="5">DSM 24536</strain>
    </source>
</reference>
<evidence type="ECO:0000256" key="1">
    <source>
        <dbReference type="PROSITE-ProRule" id="PRU00169"/>
    </source>
</evidence>
<dbReference type="PROSITE" id="PS50930">
    <property type="entry name" value="HTH_LYTTR"/>
    <property type="match status" value="1"/>
</dbReference>
<evidence type="ECO:0000259" key="2">
    <source>
        <dbReference type="PROSITE" id="PS50110"/>
    </source>
</evidence>
<feature type="modified residue" description="4-aspartylphosphate" evidence="1">
    <location>
        <position position="56"/>
    </location>
</feature>
<dbReference type="InterPro" id="IPR011006">
    <property type="entry name" value="CheY-like_superfamily"/>
</dbReference>
<dbReference type="PANTHER" id="PTHR37299:SF1">
    <property type="entry name" value="STAGE 0 SPORULATION PROTEIN A HOMOLOG"/>
    <property type="match status" value="1"/>
</dbReference>
<dbReference type="STRING" id="990371.SAMN05421813_101142"/>
<dbReference type="PANTHER" id="PTHR37299">
    <property type="entry name" value="TRANSCRIPTIONAL REGULATOR-RELATED"/>
    <property type="match status" value="1"/>
</dbReference>
<dbReference type="GO" id="GO:0003677">
    <property type="term" value="F:DNA binding"/>
    <property type="evidence" value="ECO:0007669"/>
    <property type="project" value="InterPro"/>
</dbReference>
<dbReference type="GO" id="GO:0000156">
    <property type="term" value="F:phosphorelay response regulator activity"/>
    <property type="evidence" value="ECO:0007669"/>
    <property type="project" value="InterPro"/>
</dbReference>
<organism evidence="4 5">
    <name type="scientific">Daejeonella rubra</name>
    <dbReference type="NCBI Taxonomy" id="990371"/>
    <lineage>
        <taxon>Bacteria</taxon>
        <taxon>Pseudomonadati</taxon>
        <taxon>Bacteroidota</taxon>
        <taxon>Sphingobacteriia</taxon>
        <taxon>Sphingobacteriales</taxon>
        <taxon>Sphingobacteriaceae</taxon>
        <taxon>Daejeonella</taxon>
    </lineage>
</organism>
<evidence type="ECO:0000313" key="5">
    <source>
        <dbReference type="Proteomes" id="UP000199226"/>
    </source>
</evidence>
<dbReference type="Gene3D" id="2.40.50.1020">
    <property type="entry name" value="LytTr DNA-binding domain"/>
    <property type="match status" value="1"/>
</dbReference>
<keyword evidence="5" id="KW-1185">Reference proteome</keyword>
<proteinExistence type="predicted"/>
<dbReference type="PROSITE" id="PS50110">
    <property type="entry name" value="RESPONSE_REGULATORY"/>
    <property type="match status" value="1"/>
</dbReference>
<accession>A0A1G9LXN2</accession>
<dbReference type="Proteomes" id="UP000199226">
    <property type="component" value="Unassembled WGS sequence"/>
</dbReference>
<dbReference type="InterPro" id="IPR007492">
    <property type="entry name" value="LytTR_DNA-bd_dom"/>
</dbReference>
<dbReference type="InterPro" id="IPR046947">
    <property type="entry name" value="LytR-like"/>
</dbReference>
<feature type="domain" description="Response regulatory" evidence="2">
    <location>
        <begin position="4"/>
        <end position="117"/>
    </location>
</feature>
<dbReference type="EMBL" id="FNHH01000001">
    <property type="protein sequence ID" value="SDL66686.1"/>
    <property type="molecule type" value="Genomic_DNA"/>
</dbReference>
<keyword evidence="1" id="KW-0597">Phosphoprotein</keyword>
<evidence type="ECO:0000259" key="3">
    <source>
        <dbReference type="PROSITE" id="PS50930"/>
    </source>
</evidence>
<dbReference type="SMART" id="SM00448">
    <property type="entry name" value="REC"/>
    <property type="match status" value="1"/>
</dbReference>
<dbReference type="OrthoDB" id="9787344at2"/>
<dbReference type="SMART" id="SM00850">
    <property type="entry name" value="LytTR"/>
    <property type="match status" value="1"/>
</dbReference>
<dbReference type="InterPro" id="IPR001789">
    <property type="entry name" value="Sig_transdc_resp-reg_receiver"/>
</dbReference>
<sequence>MSINAIIVDDEEYSRKSLYFLIDGYCPEVKIKGIAQSVAEARKMLKSGDIDLVFLDIAMPHEDGFNLLPDLQEANSYVIFTTAFDQYALKALKASAVDYILKPIDIEELKYAVVKVINLKSQNGNDNSNAESKKAQLNSLEENLSDIKKINKINLPNSNGFQILNVNQIVYVLADSNYSIFHLENKESIIVSRHLKEYEEILENSGFSRIHKSTIINLKHLSDYTNKNGLTVKLSDNSEHVVSRRRSSEFLETVRNYFRR</sequence>
<dbReference type="Gene3D" id="3.40.50.2300">
    <property type="match status" value="1"/>
</dbReference>
<dbReference type="RefSeq" id="WP_090697727.1">
    <property type="nucleotide sequence ID" value="NZ_FNHH01000001.1"/>
</dbReference>
<feature type="domain" description="HTH LytTR-type" evidence="3">
    <location>
        <begin position="153"/>
        <end position="256"/>
    </location>
</feature>
<evidence type="ECO:0000313" key="4">
    <source>
        <dbReference type="EMBL" id="SDL66686.1"/>
    </source>
</evidence>
<gene>
    <name evidence="4" type="ORF">SAMN05421813_101142</name>
</gene>
<name>A0A1G9LXN2_9SPHI</name>
<protein>
    <submittedName>
        <fullName evidence="4">Two-component system, LytT family, response regulator</fullName>
    </submittedName>
</protein>
<dbReference type="AlphaFoldDB" id="A0A1G9LXN2"/>
<dbReference type="SUPFAM" id="SSF52172">
    <property type="entry name" value="CheY-like"/>
    <property type="match status" value="1"/>
</dbReference>
<dbReference type="Pfam" id="PF04397">
    <property type="entry name" value="LytTR"/>
    <property type="match status" value="1"/>
</dbReference>
<dbReference type="Pfam" id="PF00072">
    <property type="entry name" value="Response_reg"/>
    <property type="match status" value="1"/>
</dbReference>